<accession>A0ABQ4TKN3</accession>
<name>A0ABQ4TKN3_9HYPH</name>
<evidence type="ECO:0000256" key="1">
    <source>
        <dbReference type="SAM" id="SignalP"/>
    </source>
</evidence>
<reference evidence="2" key="1">
    <citation type="journal article" date="2021" name="Front. Microbiol.">
        <title>Comprehensive Comparative Genomics and Phenotyping of Methylobacterium Species.</title>
        <authorList>
            <person name="Alessa O."/>
            <person name="Ogura Y."/>
            <person name="Fujitani Y."/>
            <person name="Takami H."/>
            <person name="Hayashi T."/>
            <person name="Sahin N."/>
            <person name="Tani A."/>
        </authorList>
    </citation>
    <scope>NUCLEOTIDE SEQUENCE</scope>
    <source>
        <strain evidence="2">DSM 23674</strain>
    </source>
</reference>
<feature type="signal peptide" evidence="1">
    <location>
        <begin position="1"/>
        <end position="21"/>
    </location>
</feature>
<dbReference type="InterPro" id="IPR009380">
    <property type="entry name" value="DUF1036"/>
</dbReference>
<feature type="chain" id="PRO_5046928852" description="DUF1036 domain-containing protein" evidence="1">
    <location>
        <begin position="22"/>
        <end position="141"/>
    </location>
</feature>
<dbReference type="Pfam" id="PF06282">
    <property type="entry name" value="DUF1036"/>
    <property type="match status" value="1"/>
</dbReference>
<comment type="caution">
    <text evidence="2">The sequence shown here is derived from an EMBL/GenBank/DDBJ whole genome shotgun (WGS) entry which is preliminary data.</text>
</comment>
<gene>
    <name evidence="2" type="ORF">EKPJFOCH_1100</name>
</gene>
<dbReference type="EMBL" id="BPRA01000005">
    <property type="protein sequence ID" value="GJE54622.1"/>
    <property type="molecule type" value="Genomic_DNA"/>
</dbReference>
<keyword evidence="3" id="KW-1185">Reference proteome</keyword>
<dbReference type="Proteomes" id="UP001055101">
    <property type="component" value="Unassembled WGS sequence"/>
</dbReference>
<evidence type="ECO:0000313" key="2">
    <source>
        <dbReference type="EMBL" id="GJE54622.1"/>
    </source>
</evidence>
<evidence type="ECO:0008006" key="4">
    <source>
        <dbReference type="Google" id="ProtNLM"/>
    </source>
</evidence>
<evidence type="ECO:0000313" key="3">
    <source>
        <dbReference type="Proteomes" id="UP001055101"/>
    </source>
</evidence>
<organism evidence="2 3">
    <name type="scientific">Methylobacterium thuringiense</name>
    <dbReference type="NCBI Taxonomy" id="1003091"/>
    <lineage>
        <taxon>Bacteria</taxon>
        <taxon>Pseudomonadati</taxon>
        <taxon>Pseudomonadota</taxon>
        <taxon>Alphaproteobacteria</taxon>
        <taxon>Hyphomicrobiales</taxon>
        <taxon>Methylobacteriaceae</taxon>
        <taxon>Methylobacterium</taxon>
    </lineage>
</organism>
<reference evidence="2" key="2">
    <citation type="submission" date="2021-08" db="EMBL/GenBank/DDBJ databases">
        <authorList>
            <person name="Tani A."/>
            <person name="Ola A."/>
            <person name="Ogura Y."/>
            <person name="Katsura K."/>
            <person name="Hayashi T."/>
        </authorList>
    </citation>
    <scope>NUCLEOTIDE SEQUENCE</scope>
    <source>
        <strain evidence="2">DSM 23674</strain>
    </source>
</reference>
<proteinExistence type="predicted"/>
<keyword evidence="1" id="KW-0732">Signal</keyword>
<dbReference type="RefSeq" id="WP_306424625.1">
    <property type="nucleotide sequence ID" value="NZ_BPRA01000005.1"/>
</dbReference>
<protein>
    <recommendedName>
        <fullName evidence="4">DUF1036 domain-containing protein</fullName>
    </recommendedName>
</protein>
<sequence length="141" mass="15436">MLTRASIVVCVLAGNVGPAMADLRMCNLTGSKVGVTVGYRDPQGWVTEGWWDLKPKDCETLLKGALAARFYYIYAVDFTRGGDWSGRSMMCTRDTAFTIRGVEDCLARGYDRNGFIEVDTGEQKSWTIQLTDPGQPLGGAP</sequence>